<feature type="domain" description="SnoaL-like" evidence="1">
    <location>
        <begin position="5"/>
        <end position="142"/>
    </location>
</feature>
<dbReference type="RefSeq" id="WP_179583563.1">
    <property type="nucleotide sequence ID" value="NZ_JACBYR010000001.1"/>
</dbReference>
<organism evidence="2 3">
    <name type="scientific">Pigmentiphaga litoralis</name>
    <dbReference type="NCBI Taxonomy" id="516702"/>
    <lineage>
        <taxon>Bacteria</taxon>
        <taxon>Pseudomonadati</taxon>
        <taxon>Pseudomonadota</taxon>
        <taxon>Betaproteobacteria</taxon>
        <taxon>Burkholderiales</taxon>
        <taxon>Alcaligenaceae</taxon>
        <taxon>Pigmentiphaga</taxon>
    </lineage>
</organism>
<dbReference type="Pfam" id="PF13577">
    <property type="entry name" value="SnoaL_4"/>
    <property type="match status" value="1"/>
</dbReference>
<dbReference type="EMBL" id="JACBYR010000001">
    <property type="protein sequence ID" value="NYE81510.1"/>
    <property type="molecule type" value="Genomic_DNA"/>
</dbReference>
<dbReference type="InterPro" id="IPR037401">
    <property type="entry name" value="SnoaL-like"/>
</dbReference>
<evidence type="ECO:0000313" key="2">
    <source>
        <dbReference type="EMBL" id="NYE81510.1"/>
    </source>
</evidence>
<evidence type="ECO:0000259" key="1">
    <source>
        <dbReference type="Pfam" id="PF13577"/>
    </source>
</evidence>
<dbReference type="SUPFAM" id="SSF54427">
    <property type="entry name" value="NTF2-like"/>
    <property type="match status" value="1"/>
</dbReference>
<gene>
    <name evidence="2" type="ORF">FHW18_000781</name>
</gene>
<accession>A0A7Y9LLR9</accession>
<name>A0A7Y9LLR9_9BURK</name>
<keyword evidence="3" id="KW-1185">Reference proteome</keyword>
<comment type="caution">
    <text evidence="2">The sequence shown here is derived from an EMBL/GenBank/DDBJ whole genome shotgun (WGS) entry which is preliminary data.</text>
</comment>
<reference evidence="2 3" key="1">
    <citation type="submission" date="2020-07" db="EMBL/GenBank/DDBJ databases">
        <title>Genomic Encyclopedia of Type Strains, Phase IV (KMG-V): Genome sequencing to study the core and pangenomes of soil and plant-associated prokaryotes.</title>
        <authorList>
            <person name="Whitman W."/>
        </authorList>
    </citation>
    <scope>NUCLEOTIDE SEQUENCE [LARGE SCALE GENOMIC DNA]</scope>
    <source>
        <strain evidence="2 3">SAS40</strain>
    </source>
</reference>
<dbReference type="Proteomes" id="UP000542125">
    <property type="component" value="Unassembled WGS sequence"/>
</dbReference>
<protein>
    <recommendedName>
        <fullName evidence="1">SnoaL-like domain-containing protein</fullName>
    </recommendedName>
</protein>
<dbReference type="InterPro" id="IPR032710">
    <property type="entry name" value="NTF2-like_dom_sf"/>
</dbReference>
<proteinExistence type="predicted"/>
<evidence type="ECO:0000313" key="3">
    <source>
        <dbReference type="Proteomes" id="UP000542125"/>
    </source>
</evidence>
<sequence>MNTPHDLIHRFFWCLDERDNDGVLATLASDVVWFRQGQRHAGLDGVSAALQRRSPTLFVRHVISNVFEMSQRDIAASDATLRQVDGDLRPGASGDIVLSYYLSGYTFDNGTPVQAPCYGGHLHKMSWVRTRLSRFDDGWRIVDKHMLPLFVFDSA</sequence>
<dbReference type="AlphaFoldDB" id="A0A7Y9LLR9"/>
<dbReference type="Gene3D" id="3.10.450.50">
    <property type="match status" value="1"/>
</dbReference>